<feature type="signal peptide" evidence="2">
    <location>
        <begin position="1"/>
        <end position="20"/>
    </location>
</feature>
<feature type="compositionally biased region" description="Basic residues" evidence="1">
    <location>
        <begin position="89"/>
        <end position="114"/>
    </location>
</feature>
<reference evidence="3 4" key="1">
    <citation type="submission" date="2022-05" db="EMBL/GenBank/DDBJ databases">
        <title>A multi-omics perspective on studying reproductive biology in Daphnia sinensis.</title>
        <authorList>
            <person name="Jia J."/>
        </authorList>
    </citation>
    <scope>NUCLEOTIDE SEQUENCE [LARGE SCALE GENOMIC DNA]</scope>
    <source>
        <strain evidence="3 4">WSL</strain>
    </source>
</reference>
<organism evidence="3 4">
    <name type="scientific">Daphnia sinensis</name>
    <dbReference type="NCBI Taxonomy" id="1820382"/>
    <lineage>
        <taxon>Eukaryota</taxon>
        <taxon>Metazoa</taxon>
        <taxon>Ecdysozoa</taxon>
        <taxon>Arthropoda</taxon>
        <taxon>Crustacea</taxon>
        <taxon>Branchiopoda</taxon>
        <taxon>Diplostraca</taxon>
        <taxon>Cladocera</taxon>
        <taxon>Anomopoda</taxon>
        <taxon>Daphniidae</taxon>
        <taxon>Daphnia</taxon>
        <taxon>Daphnia similis group</taxon>
    </lineage>
</organism>
<keyword evidence="4" id="KW-1185">Reference proteome</keyword>
<evidence type="ECO:0000256" key="1">
    <source>
        <dbReference type="SAM" id="MobiDB-lite"/>
    </source>
</evidence>
<feature type="region of interest" description="Disordered" evidence="1">
    <location>
        <begin position="62"/>
        <end position="114"/>
    </location>
</feature>
<sequence>MNRSLYLLCLVAVIALSVEAAGTDGARAKREPQVVNGGLVGALLGQRYGFRHYAGHLPSYHGHGSHGHHGHEHGHGHGHGHGFGFGGHHGGHYGGHGHHEHGHGHGHGYHHGHH</sequence>
<evidence type="ECO:0000256" key="2">
    <source>
        <dbReference type="SAM" id="SignalP"/>
    </source>
</evidence>
<dbReference type="AlphaFoldDB" id="A0AAD5LG20"/>
<feature type="chain" id="PRO_5042135425" evidence="2">
    <location>
        <begin position="21"/>
        <end position="114"/>
    </location>
</feature>
<dbReference type="Proteomes" id="UP000820818">
    <property type="component" value="Linkage Group LG3"/>
</dbReference>
<feature type="compositionally biased region" description="Basic residues" evidence="1">
    <location>
        <begin position="63"/>
        <end position="80"/>
    </location>
</feature>
<name>A0AAD5LG20_9CRUS</name>
<keyword evidence="2" id="KW-0732">Signal</keyword>
<comment type="caution">
    <text evidence="3">The sequence shown here is derived from an EMBL/GenBank/DDBJ whole genome shotgun (WGS) entry which is preliminary data.</text>
</comment>
<dbReference type="EMBL" id="WJBH02000003">
    <property type="protein sequence ID" value="KAI9561320.1"/>
    <property type="molecule type" value="Genomic_DNA"/>
</dbReference>
<protein>
    <submittedName>
        <fullName evidence="3">Uncharacterized protein</fullName>
    </submittedName>
</protein>
<evidence type="ECO:0000313" key="4">
    <source>
        <dbReference type="Proteomes" id="UP000820818"/>
    </source>
</evidence>
<accession>A0AAD5LG20</accession>
<gene>
    <name evidence="3" type="ORF">GHT06_012276</name>
</gene>
<proteinExistence type="predicted"/>
<evidence type="ECO:0000313" key="3">
    <source>
        <dbReference type="EMBL" id="KAI9561320.1"/>
    </source>
</evidence>